<feature type="compositionally biased region" description="Polar residues" evidence="13">
    <location>
        <begin position="506"/>
        <end position="522"/>
    </location>
</feature>
<keyword evidence="7" id="KW-0479">Metal-binding</keyword>
<comment type="subcellular location">
    <subcellularLocation>
        <location evidence="4">Nucleus</location>
    </subcellularLocation>
</comment>
<feature type="region of interest" description="Disordered" evidence="13">
    <location>
        <begin position="1"/>
        <end position="20"/>
    </location>
</feature>
<evidence type="ECO:0000313" key="15">
    <source>
        <dbReference type="EMBL" id="EPS40025.1"/>
    </source>
</evidence>
<dbReference type="InterPro" id="IPR041816">
    <property type="entry name" value="Dbr1_N"/>
</dbReference>
<keyword evidence="12" id="KW-0539">Nucleus</keyword>
<evidence type="ECO:0000256" key="2">
    <source>
        <dbReference type="ARBA" id="ARBA00001947"/>
    </source>
</evidence>
<reference evidence="16" key="2">
    <citation type="submission" date="2013-04" db="EMBL/GenBank/DDBJ databases">
        <title>Genomic mechanisms accounting for the adaptation to parasitism in nematode-trapping fungi.</title>
        <authorList>
            <person name="Ahren D.G."/>
        </authorList>
    </citation>
    <scope>NUCLEOTIDE SEQUENCE [LARGE SCALE GENOMIC DNA]</scope>
    <source>
        <strain evidence="16">CBS 200.50</strain>
    </source>
</reference>
<comment type="caution">
    <text evidence="15">The sequence shown here is derived from an EMBL/GenBank/DDBJ whole genome shotgun (WGS) entry which is preliminary data.</text>
</comment>
<name>S8AAM3_DACHA</name>
<comment type="cofactor">
    <cofactor evidence="3">
        <name>Fe(2+)</name>
        <dbReference type="ChEBI" id="CHEBI:29033"/>
    </cofactor>
</comment>
<evidence type="ECO:0000256" key="12">
    <source>
        <dbReference type="ARBA" id="ARBA00023242"/>
    </source>
</evidence>
<evidence type="ECO:0000256" key="6">
    <source>
        <dbReference type="ARBA" id="ARBA00022664"/>
    </source>
</evidence>
<evidence type="ECO:0000259" key="14">
    <source>
        <dbReference type="SMART" id="SM01124"/>
    </source>
</evidence>
<comment type="cofactor">
    <cofactor evidence="2">
        <name>Zn(2+)</name>
        <dbReference type="ChEBI" id="CHEBI:29105"/>
    </cofactor>
</comment>
<keyword evidence="16" id="KW-1185">Reference proteome</keyword>
<dbReference type="GO" id="GO:0005634">
    <property type="term" value="C:nucleus"/>
    <property type="evidence" value="ECO:0007669"/>
    <property type="project" value="UniProtKB-SubCell"/>
</dbReference>
<keyword evidence="11" id="KW-0464">Manganese</keyword>
<dbReference type="EMBL" id="AQGS01000439">
    <property type="protein sequence ID" value="EPS40025.1"/>
    <property type="molecule type" value="Genomic_DNA"/>
</dbReference>
<feature type="compositionally biased region" description="Polar residues" evidence="13">
    <location>
        <begin position="326"/>
        <end position="336"/>
    </location>
</feature>
<dbReference type="SMART" id="SM01124">
    <property type="entry name" value="DBR1"/>
    <property type="match status" value="1"/>
</dbReference>
<evidence type="ECO:0000256" key="8">
    <source>
        <dbReference type="ARBA" id="ARBA00022801"/>
    </source>
</evidence>
<dbReference type="PANTHER" id="PTHR12849:SF0">
    <property type="entry name" value="LARIAT DEBRANCHING ENZYME"/>
    <property type="match status" value="1"/>
</dbReference>
<dbReference type="Proteomes" id="UP000015100">
    <property type="component" value="Unassembled WGS sequence"/>
</dbReference>
<dbReference type="PANTHER" id="PTHR12849">
    <property type="entry name" value="RNA LARIAT DEBRANCHING ENZYME"/>
    <property type="match status" value="1"/>
</dbReference>
<evidence type="ECO:0000256" key="1">
    <source>
        <dbReference type="ARBA" id="ARBA00001936"/>
    </source>
</evidence>
<evidence type="ECO:0000256" key="4">
    <source>
        <dbReference type="ARBA" id="ARBA00004123"/>
    </source>
</evidence>
<dbReference type="OrthoDB" id="407609at2759"/>
<reference evidence="15 16" key="1">
    <citation type="journal article" date="2013" name="PLoS Genet.">
        <title>Genomic mechanisms accounting for the adaptation to parasitism in nematode-trapping fungi.</title>
        <authorList>
            <person name="Meerupati T."/>
            <person name="Andersson K.M."/>
            <person name="Friman E."/>
            <person name="Kumar D."/>
            <person name="Tunlid A."/>
            <person name="Ahren D."/>
        </authorList>
    </citation>
    <scope>NUCLEOTIDE SEQUENCE [LARGE SCALE GENOMIC DNA]</scope>
    <source>
        <strain evidence="15 16">CBS 200.50</strain>
    </source>
</reference>
<proteinExistence type="inferred from homology"/>
<dbReference type="GO" id="GO:0046872">
    <property type="term" value="F:metal ion binding"/>
    <property type="evidence" value="ECO:0007669"/>
    <property type="project" value="UniProtKB-KW"/>
</dbReference>
<dbReference type="Gene3D" id="3.60.21.10">
    <property type="match status" value="1"/>
</dbReference>
<dbReference type="OMA" id="KWWFSAH"/>
<evidence type="ECO:0000256" key="13">
    <source>
        <dbReference type="SAM" id="MobiDB-lite"/>
    </source>
</evidence>
<dbReference type="HOGENOM" id="CLU_005893_1_0_1"/>
<keyword evidence="9" id="KW-0862">Zinc</keyword>
<dbReference type="Pfam" id="PF00149">
    <property type="entry name" value="Metallophos"/>
    <property type="match status" value="1"/>
</dbReference>
<feature type="region of interest" description="Disordered" evidence="13">
    <location>
        <begin position="487"/>
        <end position="522"/>
    </location>
</feature>
<evidence type="ECO:0000313" key="16">
    <source>
        <dbReference type="Proteomes" id="UP000015100"/>
    </source>
</evidence>
<dbReference type="STRING" id="1284197.S8AAM3"/>
<dbReference type="Pfam" id="PF05011">
    <property type="entry name" value="DBR1"/>
    <property type="match status" value="1"/>
</dbReference>
<sequence>MDPEPPVQTSDAPEAPLETPDPEMFFSKGLRVAIQGCGHGMLDQIYATIEQACHINNYKVDLLIICGDFQAVRNSRDLLSMSVPPKYRHMGDFYKYYNGSRVAPIPTIFVGGNHEASTHMWEVNLGGWVCPNIYYLGGTGVINVNGIRIAGVSGIYNENSYRKPRYEKPPFDDRSMRGAYHYRAHELFKLNMLSGDVDVFISHDWPEGITKYGNEKKLLQAKYHFRAEVAAGKLGSPPLRNMLLKMKPKYWFAAHMHVKFPAVIDHVEAPRKAAPEDPKDWTDQVEMVEAKNEDEIDLDMDDEEAPPPKKEDTRQPTPPRPVLESPTPQSSSLYPSLPTTNCTTRFLALDKLLPGRDFLQIINIASRSPLPLNSPLRTRLQYDREWLTICRAFEPMDVAGGEALGKYMKIARNELQVNKKIRTEFAWVNQNITDEQLIIPENWERTAKLQWDDHTKATKQPDPFNNPQTETLCNLIGIKNKWVPPPYMRKSLSPEAPDFKPAGQGIDSTMGESSSSAVQRAE</sequence>
<evidence type="ECO:0000256" key="5">
    <source>
        <dbReference type="ARBA" id="ARBA00006045"/>
    </source>
</evidence>
<comment type="similarity">
    <text evidence="5">Belongs to the lariat debranching enzyme family.</text>
</comment>
<comment type="cofactor">
    <cofactor evidence="1">
        <name>Mn(2+)</name>
        <dbReference type="ChEBI" id="CHEBI:29035"/>
    </cofactor>
</comment>
<gene>
    <name evidence="15" type="ORF">H072_6142</name>
</gene>
<dbReference type="InterPro" id="IPR029052">
    <property type="entry name" value="Metallo-depent_PP-like"/>
</dbReference>
<evidence type="ECO:0000256" key="3">
    <source>
        <dbReference type="ARBA" id="ARBA00001954"/>
    </source>
</evidence>
<organism evidence="15 16">
    <name type="scientific">Dactylellina haptotyla (strain CBS 200.50)</name>
    <name type="common">Nematode-trapping fungus</name>
    <name type="synonym">Monacrosporium haptotylum</name>
    <dbReference type="NCBI Taxonomy" id="1284197"/>
    <lineage>
        <taxon>Eukaryota</taxon>
        <taxon>Fungi</taxon>
        <taxon>Dikarya</taxon>
        <taxon>Ascomycota</taxon>
        <taxon>Pezizomycotina</taxon>
        <taxon>Orbiliomycetes</taxon>
        <taxon>Orbiliales</taxon>
        <taxon>Orbiliaceae</taxon>
        <taxon>Dactylellina</taxon>
    </lineage>
</organism>
<dbReference type="FunFam" id="3.60.21.10:FF:000035">
    <property type="entry name" value="Lariat debranching enzyme"/>
    <property type="match status" value="1"/>
</dbReference>
<evidence type="ECO:0000256" key="9">
    <source>
        <dbReference type="ARBA" id="ARBA00022833"/>
    </source>
</evidence>
<keyword evidence="10" id="KW-0408">Iron</keyword>
<dbReference type="SUPFAM" id="SSF56300">
    <property type="entry name" value="Metallo-dependent phosphatases"/>
    <property type="match status" value="1"/>
</dbReference>
<feature type="domain" description="Lariat debranching enzyme C-terminal" evidence="14">
    <location>
        <begin position="334"/>
        <end position="482"/>
    </location>
</feature>
<evidence type="ECO:0000256" key="10">
    <source>
        <dbReference type="ARBA" id="ARBA00023004"/>
    </source>
</evidence>
<protein>
    <recommendedName>
        <fullName evidence="14">Lariat debranching enzyme C-terminal domain-containing protein</fullName>
    </recommendedName>
</protein>
<dbReference type="CDD" id="cd00844">
    <property type="entry name" value="MPP_Dbr1_N"/>
    <property type="match status" value="1"/>
</dbReference>
<dbReference type="InterPro" id="IPR007708">
    <property type="entry name" value="DBR1_C"/>
</dbReference>
<accession>S8AAM3</accession>
<evidence type="ECO:0000256" key="7">
    <source>
        <dbReference type="ARBA" id="ARBA00022723"/>
    </source>
</evidence>
<dbReference type="AlphaFoldDB" id="S8AAM3"/>
<feature type="compositionally biased region" description="Acidic residues" evidence="13">
    <location>
        <begin position="294"/>
        <end position="305"/>
    </location>
</feature>
<feature type="region of interest" description="Disordered" evidence="13">
    <location>
        <begin position="290"/>
        <end position="336"/>
    </location>
</feature>
<keyword evidence="8" id="KW-0378">Hydrolase</keyword>
<dbReference type="GO" id="GO:0008419">
    <property type="term" value="F:RNA lariat debranching enzyme activity"/>
    <property type="evidence" value="ECO:0007669"/>
    <property type="project" value="TreeGrafter"/>
</dbReference>
<dbReference type="eggNOG" id="KOG2863">
    <property type="taxonomic scope" value="Eukaryota"/>
</dbReference>
<dbReference type="InterPro" id="IPR004843">
    <property type="entry name" value="Calcineurin-like_PHP"/>
</dbReference>
<evidence type="ECO:0000256" key="11">
    <source>
        <dbReference type="ARBA" id="ARBA00023211"/>
    </source>
</evidence>
<dbReference type="GO" id="GO:0000398">
    <property type="term" value="P:mRNA splicing, via spliceosome"/>
    <property type="evidence" value="ECO:0007669"/>
    <property type="project" value="TreeGrafter"/>
</dbReference>
<keyword evidence="6" id="KW-0507">mRNA processing</keyword>